<dbReference type="GeneTree" id="ENSGT00940000159328"/>
<sequence>AWIGDVRAGSATSCGNHIKSSCRLIAFNADGAGGGVLGIVTLQSEERQAVTSLPCHAADLVTDFDFSPFDDFLLATCSADETVKLWRLSAGGQNLSCSPGVTLGPEGCCIEVVQFHPAADGVLATGAGKTAKIWDVARQKAFAG</sequence>
<dbReference type="EMBL" id="AFYH01121147">
    <property type="status" value="NOT_ANNOTATED_CDS"/>
    <property type="molecule type" value="Genomic_DNA"/>
</dbReference>
<dbReference type="EMBL" id="AFYH01121144">
    <property type="status" value="NOT_ANNOTATED_CDS"/>
    <property type="molecule type" value="Genomic_DNA"/>
</dbReference>
<dbReference type="OMA" id="PPDVFVM"/>
<evidence type="ECO:0000256" key="3">
    <source>
        <dbReference type="ARBA" id="ARBA00013347"/>
    </source>
</evidence>
<evidence type="ECO:0000256" key="8">
    <source>
        <dbReference type="ARBA" id="ARBA00024838"/>
    </source>
</evidence>
<dbReference type="Bgee" id="ENSLACG00000003132">
    <property type="expression patterns" value="Expressed in pectoral fin and 2 other cell types or tissues"/>
</dbReference>
<dbReference type="InterPro" id="IPR015048">
    <property type="entry name" value="DUF1899"/>
</dbReference>
<evidence type="ECO:0000256" key="5">
    <source>
        <dbReference type="ARBA" id="ARBA00022574"/>
    </source>
</evidence>
<keyword evidence="7" id="KW-0009">Actin-binding</keyword>
<accession>H3A1J1</accession>
<reference evidence="10" key="3">
    <citation type="submission" date="2025-09" db="UniProtKB">
        <authorList>
            <consortium name="Ensembl"/>
        </authorList>
    </citation>
    <scope>IDENTIFICATION</scope>
</reference>
<dbReference type="EMBL" id="AFYH01121149">
    <property type="status" value="NOT_ANNOTATED_CDS"/>
    <property type="molecule type" value="Genomic_DNA"/>
</dbReference>
<proteinExistence type="inferred from homology"/>
<dbReference type="PANTHER" id="PTHR10856">
    <property type="entry name" value="CORONIN"/>
    <property type="match status" value="1"/>
</dbReference>
<reference evidence="10" key="2">
    <citation type="submission" date="2025-08" db="UniProtKB">
        <authorList>
            <consortium name="Ensembl"/>
        </authorList>
    </citation>
    <scope>IDENTIFICATION</scope>
</reference>
<feature type="domain" description="DUF1899" evidence="9">
    <location>
        <begin position="2"/>
        <end position="45"/>
    </location>
</feature>
<reference evidence="11" key="1">
    <citation type="submission" date="2011-08" db="EMBL/GenBank/DDBJ databases">
        <title>The draft genome of Latimeria chalumnae.</title>
        <authorList>
            <person name="Di Palma F."/>
            <person name="Alfoldi J."/>
            <person name="Johnson J."/>
            <person name="Berlin A."/>
            <person name="Gnerre S."/>
            <person name="Jaffe D."/>
            <person name="MacCallum I."/>
            <person name="Young S."/>
            <person name="Walker B.J."/>
            <person name="Lander E."/>
            <person name="Lindblad-Toh K."/>
        </authorList>
    </citation>
    <scope>NUCLEOTIDE SEQUENCE [LARGE SCALE GENOMIC DNA]</scope>
    <source>
        <strain evidence="11">Wild caught</strain>
    </source>
</reference>
<dbReference type="HOGENOM" id="CLU_026859_2_1_1"/>
<dbReference type="STRING" id="7897.ENSLACP00000003512"/>
<dbReference type="InParanoid" id="H3A1J1"/>
<evidence type="ECO:0000256" key="2">
    <source>
        <dbReference type="ARBA" id="ARBA00009482"/>
    </source>
</evidence>
<dbReference type="GO" id="GO:0005737">
    <property type="term" value="C:cytoplasm"/>
    <property type="evidence" value="ECO:0007669"/>
    <property type="project" value="UniProtKB-SubCell"/>
</dbReference>
<dbReference type="eggNOG" id="KOG1445">
    <property type="taxonomic scope" value="Eukaryota"/>
</dbReference>
<comment type="function">
    <text evidence="8">F-actin regulator involved in anterograde Golgi to endosome transport: upon ubiquitination via 'Lys-33'-linked ubiquitin chains by the BCR(KLHL20) E3 ubiquitin ligase complex, interacts with EPS15 and localizes to the trans-Golgi network, where it promotes actin polymerization, thereby facilitating post-Golgi trafficking. May play a role in the maintenance of the Golgi apparatus morphology.</text>
</comment>
<dbReference type="SUPFAM" id="SSF50978">
    <property type="entry name" value="WD40 repeat-like"/>
    <property type="match status" value="1"/>
</dbReference>
<evidence type="ECO:0000256" key="7">
    <source>
        <dbReference type="ARBA" id="ARBA00023203"/>
    </source>
</evidence>
<keyword evidence="6" id="KW-0677">Repeat</keyword>
<dbReference type="InterPro" id="IPR015505">
    <property type="entry name" value="Coronin"/>
</dbReference>
<dbReference type="PANTHER" id="PTHR10856:SF20">
    <property type="entry name" value="CORONIN-7"/>
    <property type="match status" value="1"/>
</dbReference>
<evidence type="ECO:0000259" key="9">
    <source>
        <dbReference type="Pfam" id="PF08953"/>
    </source>
</evidence>
<dbReference type="InterPro" id="IPR036322">
    <property type="entry name" value="WD40_repeat_dom_sf"/>
</dbReference>
<evidence type="ECO:0000256" key="6">
    <source>
        <dbReference type="ARBA" id="ARBA00022737"/>
    </source>
</evidence>
<dbReference type="InterPro" id="IPR015943">
    <property type="entry name" value="WD40/YVTN_repeat-like_dom_sf"/>
</dbReference>
<dbReference type="SMART" id="SM00320">
    <property type="entry name" value="WD40"/>
    <property type="match status" value="2"/>
</dbReference>
<keyword evidence="11" id="KW-1185">Reference proteome</keyword>
<dbReference type="AlphaFoldDB" id="H3A1J1"/>
<dbReference type="Pfam" id="PF08953">
    <property type="entry name" value="DUF1899"/>
    <property type="match status" value="1"/>
</dbReference>
<comment type="subcellular location">
    <subcellularLocation>
        <location evidence="1">Cytoplasm</location>
    </subcellularLocation>
</comment>
<dbReference type="GO" id="GO:0003779">
    <property type="term" value="F:actin binding"/>
    <property type="evidence" value="ECO:0007669"/>
    <property type="project" value="UniProtKB-KW"/>
</dbReference>
<name>H3A1J1_LATCH</name>
<evidence type="ECO:0000313" key="10">
    <source>
        <dbReference type="Ensembl" id="ENSLACP00000003512.1"/>
    </source>
</evidence>
<dbReference type="Ensembl" id="ENSLACT00000003543.1">
    <property type="protein sequence ID" value="ENSLACP00000003512.1"/>
    <property type="gene ID" value="ENSLACG00000003132.1"/>
</dbReference>
<evidence type="ECO:0000256" key="4">
    <source>
        <dbReference type="ARBA" id="ARBA00022490"/>
    </source>
</evidence>
<evidence type="ECO:0000256" key="1">
    <source>
        <dbReference type="ARBA" id="ARBA00004496"/>
    </source>
</evidence>
<dbReference type="Gene3D" id="2.130.10.10">
    <property type="entry name" value="YVTN repeat-like/Quinoprotein amine dehydrogenase"/>
    <property type="match status" value="1"/>
</dbReference>
<protein>
    <recommendedName>
        <fullName evidence="3">Coronin-7</fullName>
    </recommendedName>
</protein>
<dbReference type="EMBL" id="AFYH01121145">
    <property type="status" value="NOT_ANNOTATED_CDS"/>
    <property type="molecule type" value="Genomic_DNA"/>
</dbReference>
<dbReference type="Proteomes" id="UP000008672">
    <property type="component" value="Unassembled WGS sequence"/>
</dbReference>
<dbReference type="EMBL" id="AFYH01121148">
    <property type="status" value="NOT_ANNOTATED_CDS"/>
    <property type="molecule type" value="Genomic_DNA"/>
</dbReference>
<comment type="similarity">
    <text evidence="2">Belongs to the WD repeat coronin family.</text>
</comment>
<organism evidence="10 11">
    <name type="scientific">Latimeria chalumnae</name>
    <name type="common">Coelacanth</name>
    <dbReference type="NCBI Taxonomy" id="7897"/>
    <lineage>
        <taxon>Eukaryota</taxon>
        <taxon>Metazoa</taxon>
        <taxon>Chordata</taxon>
        <taxon>Craniata</taxon>
        <taxon>Vertebrata</taxon>
        <taxon>Euteleostomi</taxon>
        <taxon>Coelacanthiformes</taxon>
        <taxon>Coelacanthidae</taxon>
        <taxon>Latimeria</taxon>
    </lineage>
</organism>
<keyword evidence="5" id="KW-0853">WD repeat</keyword>
<dbReference type="Pfam" id="PF00400">
    <property type="entry name" value="WD40"/>
    <property type="match status" value="1"/>
</dbReference>
<evidence type="ECO:0000313" key="11">
    <source>
        <dbReference type="Proteomes" id="UP000008672"/>
    </source>
</evidence>
<dbReference type="InterPro" id="IPR001680">
    <property type="entry name" value="WD40_rpt"/>
</dbReference>
<keyword evidence="4" id="KW-0963">Cytoplasm</keyword>
<dbReference type="EMBL" id="AFYH01121146">
    <property type="status" value="NOT_ANNOTATED_CDS"/>
    <property type="molecule type" value="Genomic_DNA"/>
</dbReference>